<evidence type="ECO:0000256" key="1">
    <source>
        <dbReference type="ARBA" id="ARBA00004613"/>
    </source>
</evidence>
<evidence type="ECO:0000256" key="4">
    <source>
        <dbReference type="ARBA" id="ARBA00023157"/>
    </source>
</evidence>
<dbReference type="PANTHER" id="PTHR11511:SF4">
    <property type="entry name" value="PHENOLOXIDASE 2-RELATED"/>
    <property type="match status" value="1"/>
</dbReference>
<name>A0A1X7TLU7_AMPQE</name>
<dbReference type="InterPro" id="IPR000896">
    <property type="entry name" value="Hemocyanin/hexamerin_mid_dom"/>
</dbReference>
<dbReference type="InterPro" id="IPR043472">
    <property type="entry name" value="Macro_dom-like"/>
</dbReference>
<evidence type="ECO:0000259" key="5">
    <source>
        <dbReference type="PROSITE" id="PS00498"/>
    </source>
</evidence>
<evidence type="ECO:0000313" key="6">
    <source>
        <dbReference type="EnsemblMetazoa" id="Aqu2.1.15800_001"/>
    </source>
</evidence>
<dbReference type="eggNOG" id="ENOG502S0I4">
    <property type="taxonomic scope" value="Eukaryota"/>
</dbReference>
<accession>A0A1X7TLU7</accession>
<dbReference type="Pfam" id="PF00372">
    <property type="entry name" value="Hemocyanin_M"/>
    <property type="match status" value="1"/>
</dbReference>
<dbReference type="InterPro" id="IPR013788">
    <property type="entry name" value="Hemocyanin/hexamerin"/>
</dbReference>
<dbReference type="InParanoid" id="A0A1X7TLU7"/>
<dbReference type="OrthoDB" id="8119704at2759"/>
<dbReference type="Gene3D" id="1.10.1280.10">
    <property type="entry name" value="Di-copper center containing domain from catechol oxidase"/>
    <property type="match status" value="1"/>
</dbReference>
<dbReference type="EnsemblMetazoa" id="Aqu2.1.15800_001">
    <property type="protein sequence ID" value="Aqu2.1.15800_001"/>
    <property type="gene ID" value="Aqu2.1.15800"/>
</dbReference>
<dbReference type="PROSITE" id="PS00498">
    <property type="entry name" value="TYROSINASE_2"/>
    <property type="match status" value="1"/>
</dbReference>
<dbReference type="InterPro" id="IPR005203">
    <property type="entry name" value="Hemocyanin_C"/>
</dbReference>
<dbReference type="STRING" id="400682.A0A1X7TLU7"/>
<dbReference type="InterPro" id="IPR037020">
    <property type="entry name" value="Hemocyanin_C_sf"/>
</dbReference>
<dbReference type="AlphaFoldDB" id="A0A1X7TLU7"/>
<dbReference type="Pfam" id="PF03723">
    <property type="entry name" value="Hemocyanin_C"/>
    <property type="match status" value="1"/>
</dbReference>
<dbReference type="GO" id="GO:0046872">
    <property type="term" value="F:metal ion binding"/>
    <property type="evidence" value="ECO:0007669"/>
    <property type="project" value="UniProtKB-KW"/>
</dbReference>
<dbReference type="Gene3D" id="3.40.220.10">
    <property type="entry name" value="Leucine Aminopeptidase, subunit E, domain 1"/>
    <property type="match status" value="1"/>
</dbReference>
<proteinExistence type="predicted"/>
<dbReference type="GO" id="GO:0016491">
    <property type="term" value="F:oxidoreductase activity"/>
    <property type="evidence" value="ECO:0007669"/>
    <property type="project" value="InterPro"/>
</dbReference>
<dbReference type="SUPFAM" id="SSF81296">
    <property type="entry name" value="E set domains"/>
    <property type="match status" value="1"/>
</dbReference>
<dbReference type="Gene3D" id="2.60.40.1520">
    <property type="entry name" value="Hemocyanin, C-terminal domain"/>
    <property type="match status" value="1"/>
</dbReference>
<evidence type="ECO:0000256" key="3">
    <source>
        <dbReference type="ARBA" id="ARBA00022723"/>
    </source>
</evidence>
<keyword evidence="4" id="KW-1015">Disulfide bond</keyword>
<sequence>LALIVAQSRDSSGSLSGIKLPSLSIGLQRISSLALRLNASVHLPRIGHSTPHFNWYGTERLIRKHLSSKGIPTFIYYFPRHGQHKTIPSVSPELHTKVVDPLPEIFTDISVCFYGIDESTKLVLTHSALTRLKVHYCKPAALRYSLTPRFHSMDSQARVQVQAQIRNLFQNKPAHGHGVSPSFRDFHPTSGIELQKMMLKLVQAASEAAAVAFRSLVSQPSEAKKQTLEAAIEVAEAAIKDHRVNPHLVKMAMGIFLTHSKEAQYLGVVAPSLKEHLEFAMPAIIPIEKTVIPEVTPTIPSTFPELNPTTADTLKAIETLSYWREDYDLNDHHYHWHLVYPWSGISTIKEEKIHRTIDRQGELFLYMHSQMLARYNAERLSWSDIGLVDPWSYDEVVEPSYTPPPGLRDEYGARPPLQGWLEEHSPFMPEKLATVSKDTMIFWRNNINKGIIQGYFYTKKENGDQGKFNLTEDNAMNWVGIIVEAEAHQLQEVSPGSNEFIDSDLYGTLHNLGHDKFGEIGYQTYMSNKNRWGVMGFTSVAVRDPVFWIWHRHIDDFRQSIVKKYKQHALKESAPPHVKLTGVQILPQDENSTTPDGGIATYLTAPQLGLHEVNAKLNHEPYKWVVKVEATVDENEIKNLKPFTVRIFIAPKQLMHEQRRYIEMDKFLCTLTTKSATFVRLDVESSVARKVPDPSEYQDPRCLCGWPQNMMIPNGTELGIDYVVFAILTNDIISEDDTVSMSFCGAKDNKYPDPRGMGYPFDKAWFRTSSEMREAIKGLDHVKLSEFKIYRKTQLYQGRIVTVEGDISWENTIQYFFTQNDASYMMKEYKIDLTKKKDVIRYRMFIFGLVEDGTVPVDGNTNEKKSKWSDDKITKFEAWIDADFP</sequence>
<dbReference type="SUPFAM" id="SSF48056">
    <property type="entry name" value="Di-copper centre-containing domain"/>
    <property type="match status" value="1"/>
</dbReference>
<dbReference type="GO" id="GO:0005576">
    <property type="term" value="C:extracellular region"/>
    <property type="evidence" value="ECO:0007669"/>
    <property type="project" value="UniProtKB-SubCell"/>
</dbReference>
<dbReference type="InterPro" id="IPR002227">
    <property type="entry name" value="Tyrosinase_Cu-bd"/>
</dbReference>
<keyword evidence="2" id="KW-0964">Secreted</keyword>
<keyword evidence="3" id="KW-0479">Metal-binding</keyword>
<organism evidence="6">
    <name type="scientific">Amphimedon queenslandica</name>
    <name type="common">Sponge</name>
    <dbReference type="NCBI Taxonomy" id="400682"/>
    <lineage>
        <taxon>Eukaryota</taxon>
        <taxon>Metazoa</taxon>
        <taxon>Porifera</taxon>
        <taxon>Demospongiae</taxon>
        <taxon>Heteroscleromorpha</taxon>
        <taxon>Haplosclerida</taxon>
        <taxon>Niphatidae</taxon>
        <taxon>Amphimedon</taxon>
    </lineage>
</organism>
<dbReference type="InterPro" id="IPR008922">
    <property type="entry name" value="Di-copper_centre_dom_sf"/>
</dbReference>
<comment type="subcellular location">
    <subcellularLocation>
        <location evidence="1">Secreted</location>
    </subcellularLocation>
</comment>
<reference evidence="6" key="1">
    <citation type="submission" date="2017-05" db="UniProtKB">
        <authorList>
            <consortium name="EnsemblMetazoa"/>
        </authorList>
    </citation>
    <scope>IDENTIFICATION</scope>
</reference>
<dbReference type="PANTHER" id="PTHR11511">
    <property type="entry name" value="LARVAL STORAGE PROTEIN/PHENOLOXIDASE"/>
    <property type="match status" value="1"/>
</dbReference>
<dbReference type="InterPro" id="IPR014756">
    <property type="entry name" value="Ig_E-set"/>
</dbReference>
<protein>
    <recommendedName>
        <fullName evidence="5">Tyrosinase copper-binding domain-containing protein</fullName>
    </recommendedName>
</protein>
<dbReference type="SUPFAM" id="SSF52949">
    <property type="entry name" value="Macro domain-like"/>
    <property type="match status" value="1"/>
</dbReference>
<evidence type="ECO:0000256" key="2">
    <source>
        <dbReference type="ARBA" id="ARBA00022525"/>
    </source>
</evidence>
<feature type="domain" description="Tyrosinase copper-binding" evidence="5">
    <location>
        <begin position="544"/>
        <end position="555"/>
    </location>
</feature>
<dbReference type="PRINTS" id="PR00187">
    <property type="entry name" value="HAEMOCYANIN"/>
</dbReference>